<protein>
    <submittedName>
        <fullName evidence="1">Uncharacterized protein</fullName>
    </submittedName>
</protein>
<organism evidence="1">
    <name type="scientific">marine sediment metagenome</name>
    <dbReference type="NCBI Taxonomy" id="412755"/>
    <lineage>
        <taxon>unclassified sequences</taxon>
        <taxon>metagenomes</taxon>
        <taxon>ecological metagenomes</taxon>
    </lineage>
</organism>
<gene>
    <name evidence="1" type="ORF">S12H4_14212</name>
</gene>
<reference evidence="1" key="1">
    <citation type="journal article" date="2014" name="Front. Microbiol.">
        <title>High frequency of phylogenetically diverse reductive dehalogenase-homologous genes in deep subseafloor sedimentary metagenomes.</title>
        <authorList>
            <person name="Kawai M."/>
            <person name="Futagami T."/>
            <person name="Toyoda A."/>
            <person name="Takaki Y."/>
            <person name="Nishi S."/>
            <person name="Hori S."/>
            <person name="Arai W."/>
            <person name="Tsubouchi T."/>
            <person name="Morono Y."/>
            <person name="Uchiyama I."/>
            <person name="Ito T."/>
            <person name="Fujiyama A."/>
            <person name="Inagaki F."/>
            <person name="Takami H."/>
        </authorList>
    </citation>
    <scope>NUCLEOTIDE SEQUENCE</scope>
    <source>
        <strain evidence="1">Expedition CK06-06</strain>
    </source>
</reference>
<proteinExistence type="predicted"/>
<accession>X1SMZ5</accession>
<sequence>SPELLIRLFAFGVKLLGGGGRVADQTTNVLAFEKVVGLGSYPDAVATYLGVDLTTFQLASGGGGGKTEQAATIMTAAVVLSLGSYP</sequence>
<dbReference type="AlphaFoldDB" id="X1SMZ5"/>
<comment type="caution">
    <text evidence="1">The sequence shown here is derived from an EMBL/GenBank/DDBJ whole genome shotgun (WGS) entry which is preliminary data.</text>
</comment>
<dbReference type="EMBL" id="BARW01006770">
    <property type="protein sequence ID" value="GAI80491.1"/>
    <property type="molecule type" value="Genomic_DNA"/>
</dbReference>
<name>X1SMZ5_9ZZZZ</name>
<evidence type="ECO:0000313" key="1">
    <source>
        <dbReference type="EMBL" id="GAI80491.1"/>
    </source>
</evidence>
<feature type="non-terminal residue" evidence="1">
    <location>
        <position position="1"/>
    </location>
</feature>